<dbReference type="Pfam" id="PF00069">
    <property type="entry name" value="Pkinase"/>
    <property type="match status" value="1"/>
</dbReference>
<keyword evidence="5" id="KW-0547">Nucleotide-binding</keyword>
<dbReference type="CDD" id="cd00082">
    <property type="entry name" value="HisKA"/>
    <property type="match status" value="1"/>
</dbReference>
<evidence type="ECO:0000256" key="5">
    <source>
        <dbReference type="ARBA" id="ARBA00022741"/>
    </source>
</evidence>
<dbReference type="InterPro" id="IPR041664">
    <property type="entry name" value="AAA_16"/>
</dbReference>
<protein>
    <recommendedName>
        <fullName evidence="2">histidine kinase</fullName>
        <ecNumber evidence="2">2.7.13.3</ecNumber>
    </recommendedName>
</protein>
<dbReference type="InterPro" id="IPR005467">
    <property type="entry name" value="His_kinase_dom"/>
</dbReference>
<sequence>MRETKENYKIMELIYKSQYVTIFKALNIEKNENVIIKVLNTEPNNPINISKFKNKYNILKKLESEYIVKAYEFLEFENRLSFILEDFGGVPLFQYVKNNSIELKELLEIALKITKCIKYIHSNNIAHRNINPFSIIYNFEKKIIKLCGFEDSSEFYFETAEALNPNILHNKLYYISPEQTGRMNRPVDYRTDFYSLGIILYELTCSKLPFTSSDSADIVYSHIAKTPLAIDKINPDIPTSVSKIILKLIKKMPEDRYKSASGIEADLQECIDQLEEKGTIGEFELAKNDESNNFEIPKKIYGRDNELKKLFSIFERAAKGNTEFIFIGGYSGIGKTALVNELHKPIIKYRGIFLSGKCDQYNKNTPYSALFDALDKFCTYILSDSESEAKKWRKRILNSLGKNGALLMSVIPKLRLIIGSQPEVIEESIVETQVKFSIALQNLLRSISSQSCPIVFFIDDLQWIDTASLELFEKVIFDNSIRGLMFICSYRENEVDASHPLIRTIEKIKRNNGKIEYLHLDNLDINAVTEMIFNVLNRNKEDSRKLAKIVHEKTLGNPFYIIEFLKYCNEKKLLYYDVHEKRWRWTEIGIRNSKTSDNVVEFLIEKMKMLPEATKELISIAACIGNRFDIEMLAKISGKSFENINEDLKPAIAGEIIYILKKYSLKSKKVEFLFCHDKFQQAGYFDLSEENKKIIHMKIANYYENIEGLTNNSSLFLAADHYSKILECINKKNDIKRVVNIFLNAAKAARLTSAFDTARRYLELAMDIVPKSLKDNASFMQPIYTEYHQVLFSLADFEKVDEIYFQIEKIIKDPIKLVNACCVQLISLSNRSRHKEAFQLGISLLEKLGISYPEDKLIDVIEIEIEKYYLYERNGRIETLEQKKFISNKKDNAIAKLLNRIIAASFFFNPLASFWVVLVSVNLMIERGITNWGLEVSPSITLVLIPLKNDFYTGYKLSKKAIFILEQNGFNEELYRMYHGYSILNCHWFEPLEMAIYYAHKAYKGNLESGEFEFSCYSFFTTQAGTLECCNSISEMQLEVKNAFTFITKIGNVYAQESFITFLQLIKALKGETRTYGSFNDKDFNEEKHLEDVNNNGMAVGVYYIYRTLSAVLFSDFKEAYILAKKADNYLSYVTPYYIIALHFFLKAISICKIIEETENAEEKQIMKEMLEESRQWLYARAKDAPFNFQHLYDIVYAEIKALEGKYDEAFKLYEKAMLEAQENRRPYHYALMCEITGQRYLKMSIKKTASFYIREAYSSFLEWGAVGKAEYMKEKYKDILFSNNNFQNLSMECNGLNCIDLKAILNVSQAISMEIERDKFLGKLMGIVMQNSGSTKGHILIKDENRLILSVSGRLNNELEIIIDHKEIAFDSADTKKIIPISMINYAVRTKEEIIIDSVSRSQFAYDDYFEENSVQSVICIPILKQNILKGVVYLENNILSRAFTKNNIAVLKIISSQAAISVENAFLYTKLENKVKERTLQLEKTIFKLKEANSALEQEIINRITTEEALKESERQISYSREYDKIKIEFFSNISHELRTPINVIFSALQAHELKIKGCVDKNTYKNCCKYSDIMKQNCYRLLRLINNLIDITKIDTGYFGINKININIINLIEDITLSVADYIENKGLSLIFDTDVEEKVIACDPEKIERIILNLLSNSVKFTQSGGHITVNIENSIENILIRVKDTGRGIPKEKLDSIFERFVQVDRSFTRDHEGSGIGLSLVKALVELHGGTISVKSRSGYGTEFTICIPCELVNEIYGEIPCSEDLSKSYIEKINVEFSDIYK</sequence>
<dbReference type="Proteomes" id="UP000694308">
    <property type="component" value="Unassembled WGS sequence"/>
</dbReference>
<evidence type="ECO:0000256" key="1">
    <source>
        <dbReference type="ARBA" id="ARBA00000085"/>
    </source>
</evidence>
<dbReference type="SMART" id="SM00065">
    <property type="entry name" value="GAF"/>
    <property type="match status" value="1"/>
</dbReference>
<keyword evidence="12" id="KW-1185">Reference proteome</keyword>
<dbReference type="Pfam" id="PF13191">
    <property type="entry name" value="AAA_16"/>
    <property type="match status" value="1"/>
</dbReference>
<dbReference type="Pfam" id="PF00512">
    <property type="entry name" value="HisKA"/>
    <property type="match status" value="1"/>
</dbReference>
<organism evidence="11 12">
    <name type="scientific">Clostridium thailandense</name>
    <dbReference type="NCBI Taxonomy" id="2794346"/>
    <lineage>
        <taxon>Bacteria</taxon>
        <taxon>Bacillati</taxon>
        <taxon>Bacillota</taxon>
        <taxon>Clostridia</taxon>
        <taxon>Eubacteriales</taxon>
        <taxon>Clostridiaceae</taxon>
        <taxon>Clostridium</taxon>
    </lineage>
</organism>
<dbReference type="PROSITE" id="PS50109">
    <property type="entry name" value="HIS_KIN"/>
    <property type="match status" value="1"/>
</dbReference>
<dbReference type="FunFam" id="3.30.565.10:FF:000037">
    <property type="entry name" value="Hybrid sensor histidine kinase/response regulator"/>
    <property type="match status" value="1"/>
</dbReference>
<evidence type="ECO:0000313" key="12">
    <source>
        <dbReference type="Proteomes" id="UP000694308"/>
    </source>
</evidence>
<evidence type="ECO:0000256" key="7">
    <source>
        <dbReference type="ARBA" id="ARBA00022840"/>
    </source>
</evidence>
<keyword evidence="3" id="KW-0597">Phosphoprotein</keyword>
<feature type="domain" description="Protein kinase" evidence="9">
    <location>
        <begin position="8"/>
        <end position="271"/>
    </location>
</feature>
<dbReference type="InterPro" id="IPR003594">
    <property type="entry name" value="HATPase_dom"/>
</dbReference>
<dbReference type="InterPro" id="IPR003018">
    <property type="entry name" value="GAF"/>
</dbReference>
<dbReference type="GO" id="GO:0000155">
    <property type="term" value="F:phosphorelay sensor kinase activity"/>
    <property type="evidence" value="ECO:0007669"/>
    <property type="project" value="InterPro"/>
</dbReference>
<evidence type="ECO:0000256" key="4">
    <source>
        <dbReference type="ARBA" id="ARBA00022679"/>
    </source>
</evidence>
<dbReference type="EMBL" id="JAEEGC010000097">
    <property type="protein sequence ID" value="MBV7274760.1"/>
    <property type="molecule type" value="Genomic_DNA"/>
</dbReference>
<dbReference type="PANTHER" id="PTHR43642:SF1">
    <property type="entry name" value="HYBRID SIGNAL TRANSDUCTION HISTIDINE KINASE G"/>
    <property type="match status" value="1"/>
</dbReference>
<proteinExistence type="predicted"/>
<evidence type="ECO:0000256" key="3">
    <source>
        <dbReference type="ARBA" id="ARBA00022553"/>
    </source>
</evidence>
<gene>
    <name evidence="11" type="ORF">I6U48_17840</name>
</gene>
<evidence type="ECO:0000256" key="8">
    <source>
        <dbReference type="ARBA" id="ARBA00023012"/>
    </source>
</evidence>
<evidence type="ECO:0000259" key="9">
    <source>
        <dbReference type="PROSITE" id="PS50011"/>
    </source>
</evidence>
<dbReference type="Pfam" id="PF02518">
    <property type="entry name" value="HATPase_c"/>
    <property type="match status" value="1"/>
</dbReference>
<accession>A0A949WS44</accession>
<name>A0A949WS44_9CLOT</name>
<feature type="domain" description="Histidine kinase" evidence="10">
    <location>
        <begin position="1535"/>
        <end position="1758"/>
    </location>
</feature>
<dbReference type="InterPro" id="IPR000719">
    <property type="entry name" value="Prot_kinase_dom"/>
</dbReference>
<dbReference type="RefSeq" id="WP_218321818.1">
    <property type="nucleotide sequence ID" value="NZ_JAEEGC010000097.1"/>
</dbReference>
<keyword evidence="4" id="KW-0808">Transferase</keyword>
<evidence type="ECO:0000259" key="10">
    <source>
        <dbReference type="PROSITE" id="PS50109"/>
    </source>
</evidence>
<evidence type="ECO:0000256" key="2">
    <source>
        <dbReference type="ARBA" id="ARBA00012438"/>
    </source>
</evidence>
<dbReference type="EC" id="2.7.13.3" evidence="2"/>
<comment type="caution">
    <text evidence="11">The sequence shown here is derived from an EMBL/GenBank/DDBJ whole genome shotgun (WGS) entry which is preliminary data.</text>
</comment>
<dbReference type="CDD" id="cd16922">
    <property type="entry name" value="HATPase_EvgS-ArcB-TorS-like"/>
    <property type="match status" value="1"/>
</dbReference>
<dbReference type="CDD" id="cd14014">
    <property type="entry name" value="STKc_PknB_like"/>
    <property type="match status" value="1"/>
</dbReference>
<evidence type="ECO:0000256" key="6">
    <source>
        <dbReference type="ARBA" id="ARBA00022777"/>
    </source>
</evidence>
<keyword evidence="8" id="KW-0902">Two-component regulatory system</keyword>
<dbReference type="GO" id="GO:0005524">
    <property type="term" value="F:ATP binding"/>
    <property type="evidence" value="ECO:0007669"/>
    <property type="project" value="UniProtKB-KW"/>
</dbReference>
<reference evidence="11" key="1">
    <citation type="submission" date="2020-12" db="EMBL/GenBank/DDBJ databases">
        <title>Clostridium thailandense sp. nov., a novel acetogenic bacterium isolated from peat land soil in Thailand.</title>
        <authorList>
            <person name="Chaikitkaew S."/>
            <person name="Birkeland N.K."/>
        </authorList>
    </citation>
    <scope>NUCLEOTIDE SEQUENCE</scope>
    <source>
        <strain evidence="11">PL3</strain>
    </source>
</reference>
<dbReference type="Pfam" id="PF01590">
    <property type="entry name" value="GAF"/>
    <property type="match status" value="1"/>
</dbReference>
<evidence type="ECO:0000313" key="11">
    <source>
        <dbReference type="EMBL" id="MBV7274760.1"/>
    </source>
</evidence>
<keyword evidence="6" id="KW-0418">Kinase</keyword>
<dbReference type="SMART" id="SM00387">
    <property type="entry name" value="HATPase_c"/>
    <property type="match status" value="1"/>
</dbReference>
<dbReference type="PROSITE" id="PS50011">
    <property type="entry name" value="PROTEIN_KINASE_DOM"/>
    <property type="match status" value="1"/>
</dbReference>
<dbReference type="PANTHER" id="PTHR43642">
    <property type="entry name" value="HYBRID SIGNAL TRANSDUCTION HISTIDINE KINASE G"/>
    <property type="match status" value="1"/>
</dbReference>
<dbReference type="SMART" id="SM00388">
    <property type="entry name" value="HisKA"/>
    <property type="match status" value="1"/>
</dbReference>
<comment type="catalytic activity">
    <reaction evidence="1">
        <text>ATP + protein L-histidine = ADP + protein N-phospho-L-histidine.</text>
        <dbReference type="EC" id="2.7.13.3"/>
    </reaction>
</comment>
<keyword evidence="7" id="KW-0067">ATP-binding</keyword>
<dbReference type="InterPro" id="IPR003661">
    <property type="entry name" value="HisK_dim/P_dom"/>
</dbReference>
<dbReference type="InterPro" id="IPR053159">
    <property type="entry name" value="Hybrid_Histidine_Kinase"/>
</dbReference>